<keyword evidence="4 10" id="KW-0597">Phosphoprotein</keyword>
<dbReference type="GO" id="GO:0005737">
    <property type="term" value="C:cytoplasm"/>
    <property type="evidence" value="ECO:0007669"/>
    <property type="project" value="UniProtKB-SubCell"/>
</dbReference>
<dbReference type="SMART" id="SM00448">
    <property type="entry name" value="REC"/>
    <property type="match status" value="1"/>
</dbReference>
<feature type="compositionally biased region" description="Basic and acidic residues" evidence="11">
    <location>
        <begin position="153"/>
        <end position="165"/>
    </location>
</feature>
<proteinExistence type="predicted"/>
<dbReference type="SUPFAM" id="SSF52172">
    <property type="entry name" value="CheY-like"/>
    <property type="match status" value="1"/>
</dbReference>
<name>C6LFA8_9FIRM</name>
<dbReference type="GO" id="GO:0003700">
    <property type="term" value="F:DNA-binding transcription factor activity"/>
    <property type="evidence" value="ECO:0007669"/>
    <property type="project" value="InterPro"/>
</dbReference>
<dbReference type="Pfam" id="PF12833">
    <property type="entry name" value="HTH_18"/>
    <property type="match status" value="1"/>
</dbReference>
<evidence type="ECO:0000256" key="10">
    <source>
        <dbReference type="PROSITE-ProRule" id="PRU00169"/>
    </source>
</evidence>
<dbReference type="PRINTS" id="PR00032">
    <property type="entry name" value="HTHARAC"/>
</dbReference>
<evidence type="ECO:0000256" key="1">
    <source>
        <dbReference type="ARBA" id="ARBA00004496"/>
    </source>
</evidence>
<dbReference type="Gene3D" id="3.40.50.2300">
    <property type="match status" value="1"/>
</dbReference>
<dbReference type="PROSITE" id="PS50110">
    <property type="entry name" value="RESPONSE_REGULATORY"/>
    <property type="match status" value="1"/>
</dbReference>
<keyword evidence="15" id="KW-1185">Reference proteome</keyword>
<dbReference type="eggNOG" id="COG2207">
    <property type="taxonomic scope" value="Bacteria"/>
</dbReference>
<dbReference type="PANTHER" id="PTHR42713">
    <property type="entry name" value="HISTIDINE KINASE-RELATED"/>
    <property type="match status" value="1"/>
</dbReference>
<dbReference type="EMBL" id="ACCL02000009">
    <property type="protein sequence ID" value="EET60847.1"/>
    <property type="molecule type" value="Genomic_DNA"/>
</dbReference>
<keyword evidence="5" id="KW-0902">Two-component regulatory system</keyword>
<evidence type="ECO:0000256" key="9">
    <source>
        <dbReference type="ARBA" id="ARBA00024867"/>
    </source>
</evidence>
<evidence type="ECO:0000259" key="13">
    <source>
        <dbReference type="PROSITE" id="PS50110"/>
    </source>
</evidence>
<dbReference type="GO" id="GO:0043565">
    <property type="term" value="F:sequence-specific DNA binding"/>
    <property type="evidence" value="ECO:0007669"/>
    <property type="project" value="InterPro"/>
</dbReference>
<dbReference type="InterPro" id="IPR018060">
    <property type="entry name" value="HTH_AraC"/>
</dbReference>
<feature type="compositionally biased region" description="Polar residues" evidence="11">
    <location>
        <begin position="140"/>
        <end position="152"/>
    </location>
</feature>
<organism evidence="14 15">
    <name type="scientific">Marvinbryantia formatexigens DSM 14469</name>
    <dbReference type="NCBI Taxonomy" id="478749"/>
    <lineage>
        <taxon>Bacteria</taxon>
        <taxon>Bacillati</taxon>
        <taxon>Bacillota</taxon>
        <taxon>Clostridia</taxon>
        <taxon>Lachnospirales</taxon>
        <taxon>Lachnospiraceae</taxon>
        <taxon>Marvinbryantia</taxon>
    </lineage>
</organism>
<evidence type="ECO:0000256" key="5">
    <source>
        <dbReference type="ARBA" id="ARBA00023012"/>
    </source>
</evidence>
<evidence type="ECO:0000256" key="7">
    <source>
        <dbReference type="ARBA" id="ARBA00023125"/>
    </source>
</evidence>
<comment type="function">
    <text evidence="9">May play the central regulatory role in sporulation. It may be an element of the effector pathway responsible for the activation of sporulation genes in response to nutritional stress. Spo0A may act in concert with spo0H (a sigma factor) to control the expression of some genes that are critical to the sporulation process.</text>
</comment>
<dbReference type="SMART" id="SM00342">
    <property type="entry name" value="HTH_ARAC"/>
    <property type="match status" value="1"/>
</dbReference>
<dbReference type="PROSITE" id="PS00041">
    <property type="entry name" value="HTH_ARAC_FAMILY_1"/>
    <property type="match status" value="1"/>
</dbReference>
<dbReference type="InterPro" id="IPR018062">
    <property type="entry name" value="HTH_AraC-typ_CS"/>
</dbReference>
<dbReference type="InterPro" id="IPR020449">
    <property type="entry name" value="Tscrpt_reg_AraC-type_HTH"/>
</dbReference>
<dbReference type="eggNOG" id="COG4753">
    <property type="taxonomic scope" value="Bacteria"/>
</dbReference>
<dbReference type="AlphaFoldDB" id="C6LFA8"/>
<dbReference type="Pfam" id="PF00072">
    <property type="entry name" value="Response_reg"/>
    <property type="match status" value="1"/>
</dbReference>
<feature type="compositionally biased region" description="Basic and acidic residues" evidence="11">
    <location>
        <begin position="221"/>
        <end position="238"/>
    </location>
</feature>
<dbReference type="SUPFAM" id="SSF46689">
    <property type="entry name" value="Homeodomain-like"/>
    <property type="match status" value="1"/>
</dbReference>
<gene>
    <name evidence="14" type="ORF">BRYFOR_07310</name>
</gene>
<keyword evidence="3" id="KW-0963">Cytoplasm</keyword>
<evidence type="ECO:0000256" key="6">
    <source>
        <dbReference type="ARBA" id="ARBA00023015"/>
    </source>
</evidence>
<reference evidence="14" key="1">
    <citation type="submission" date="2009-07" db="EMBL/GenBank/DDBJ databases">
        <authorList>
            <person name="Weinstock G."/>
            <person name="Sodergren E."/>
            <person name="Clifton S."/>
            <person name="Fulton L."/>
            <person name="Fulton B."/>
            <person name="Courtney L."/>
            <person name="Fronick C."/>
            <person name="Harrison M."/>
            <person name="Strong C."/>
            <person name="Farmer C."/>
            <person name="Delahaunty K."/>
            <person name="Markovic C."/>
            <person name="Hall O."/>
            <person name="Minx P."/>
            <person name="Tomlinson C."/>
            <person name="Mitreva M."/>
            <person name="Nelson J."/>
            <person name="Hou S."/>
            <person name="Wollam A."/>
            <person name="Pepin K.H."/>
            <person name="Johnson M."/>
            <person name="Bhonagiri V."/>
            <person name="Nash W.E."/>
            <person name="Warren W."/>
            <person name="Chinwalla A."/>
            <person name="Mardis E.R."/>
            <person name="Wilson R.K."/>
        </authorList>
    </citation>
    <scope>NUCLEOTIDE SEQUENCE [LARGE SCALE GENOMIC DNA]</scope>
    <source>
        <strain evidence="14">DSM 14469</strain>
    </source>
</reference>
<dbReference type="STRING" id="168384.SAMN05660368_04028"/>
<feature type="modified residue" description="4-aspartylphosphate" evidence="10">
    <location>
        <position position="55"/>
    </location>
</feature>
<feature type="domain" description="HTH araC/xylS-type" evidence="12">
    <location>
        <begin position="249"/>
        <end position="347"/>
    </location>
</feature>
<keyword evidence="6" id="KW-0805">Transcription regulation</keyword>
<keyword evidence="7" id="KW-0238">DNA-binding</keyword>
<evidence type="ECO:0000256" key="4">
    <source>
        <dbReference type="ARBA" id="ARBA00022553"/>
    </source>
</evidence>
<feature type="region of interest" description="Disordered" evidence="11">
    <location>
        <begin position="130"/>
        <end position="241"/>
    </location>
</feature>
<evidence type="ECO:0000256" key="11">
    <source>
        <dbReference type="SAM" id="MobiDB-lite"/>
    </source>
</evidence>
<evidence type="ECO:0000313" key="14">
    <source>
        <dbReference type="EMBL" id="EET60847.1"/>
    </source>
</evidence>
<evidence type="ECO:0000256" key="8">
    <source>
        <dbReference type="ARBA" id="ARBA00023163"/>
    </source>
</evidence>
<protein>
    <recommendedName>
        <fullName evidence="2">Stage 0 sporulation protein A homolog</fullName>
    </recommendedName>
</protein>
<dbReference type="InterPro" id="IPR011006">
    <property type="entry name" value="CheY-like_superfamily"/>
</dbReference>
<dbReference type="Proteomes" id="UP000005561">
    <property type="component" value="Unassembled WGS sequence"/>
</dbReference>
<dbReference type="CDD" id="cd17536">
    <property type="entry name" value="REC_YesN-like"/>
    <property type="match status" value="1"/>
</dbReference>
<comment type="caution">
    <text evidence="14">The sequence shown here is derived from an EMBL/GenBank/DDBJ whole genome shotgun (WGS) entry which is preliminary data.</text>
</comment>
<dbReference type="InterPro" id="IPR009057">
    <property type="entry name" value="Homeodomain-like_sf"/>
</dbReference>
<keyword evidence="8" id="KW-0804">Transcription</keyword>
<sequence>MYKVVVVDDEPIIVKGLTQLIPWEKYGCEVVGTAEDGMEGLEVIRKCRPDIIFSDIYMPKMNGLLMAAALKSEFEDTQLTILTGYRDFELAQEAIRLGVTRYILKPSNMEELEEALCAMVQNLQKKGIDGQTGAEAGQNPPGQTMEKSNQGQIKEKSNPEKRTEMNGRGQIPVKDNPEMNGREQMPVKDNPEMNGREQIPVKGNPEMNGREQMPVKNNPVKRPEQGQKSGEALRETGEAKTPAGSFLVNKALEYMQKNYRRKVTLTDVADSIFVSQWHLSKLLNSHTGQSFSELMNSIRVEEAKKLLEDPALRVGDVAEQVGFVDMAHFSRVFKKVTGISANEFRNRL</sequence>
<evidence type="ECO:0000256" key="2">
    <source>
        <dbReference type="ARBA" id="ARBA00018672"/>
    </source>
</evidence>
<feature type="domain" description="Response regulatory" evidence="13">
    <location>
        <begin position="3"/>
        <end position="120"/>
    </location>
</feature>
<dbReference type="InterPro" id="IPR051552">
    <property type="entry name" value="HptR"/>
</dbReference>
<dbReference type="RefSeq" id="WP_006862102.1">
    <property type="nucleotide sequence ID" value="NZ_ACCL02000009.1"/>
</dbReference>
<dbReference type="Gene3D" id="1.10.10.60">
    <property type="entry name" value="Homeodomain-like"/>
    <property type="match status" value="2"/>
</dbReference>
<accession>C6LFA8</accession>
<dbReference type="InterPro" id="IPR001789">
    <property type="entry name" value="Sig_transdc_resp-reg_receiver"/>
</dbReference>
<evidence type="ECO:0000313" key="15">
    <source>
        <dbReference type="Proteomes" id="UP000005561"/>
    </source>
</evidence>
<evidence type="ECO:0000259" key="12">
    <source>
        <dbReference type="PROSITE" id="PS01124"/>
    </source>
</evidence>
<dbReference type="PROSITE" id="PS01124">
    <property type="entry name" value="HTH_ARAC_FAMILY_2"/>
    <property type="match status" value="1"/>
</dbReference>
<feature type="compositionally biased region" description="Basic and acidic residues" evidence="11">
    <location>
        <begin position="175"/>
        <end position="195"/>
    </location>
</feature>
<dbReference type="GO" id="GO:0000160">
    <property type="term" value="P:phosphorelay signal transduction system"/>
    <property type="evidence" value="ECO:0007669"/>
    <property type="project" value="UniProtKB-KW"/>
</dbReference>
<evidence type="ECO:0000256" key="3">
    <source>
        <dbReference type="ARBA" id="ARBA00022490"/>
    </source>
</evidence>
<comment type="subcellular location">
    <subcellularLocation>
        <location evidence="1">Cytoplasm</location>
    </subcellularLocation>
</comment>
<dbReference type="PANTHER" id="PTHR42713:SF3">
    <property type="entry name" value="TRANSCRIPTIONAL REGULATORY PROTEIN HPTR"/>
    <property type="match status" value="1"/>
</dbReference>